<reference evidence="2 3" key="1">
    <citation type="submission" date="2017-08" db="EMBL/GenBank/DDBJ databases">
        <title>Comparative genomics of bacteria isolated from necrotic lesions of AOD affected trees.</title>
        <authorList>
            <person name="Doonan J."/>
            <person name="Denman S."/>
            <person name="Mcdonald J.E."/>
        </authorList>
    </citation>
    <scope>NUCLEOTIDE SEQUENCE [LARGE SCALE GENOMIC DNA]</scope>
    <source>
        <strain evidence="2 3">CIP 105588</strain>
    </source>
</reference>
<dbReference type="InterPro" id="IPR008962">
    <property type="entry name" value="PapD-like_sf"/>
</dbReference>
<gene>
    <name evidence="2" type="ORF">CKQ54_06135</name>
</gene>
<dbReference type="SUPFAM" id="SSF49354">
    <property type="entry name" value="PapD-like"/>
    <property type="match status" value="1"/>
</dbReference>
<feature type="domain" description="Pili assembly chaperone N-terminal" evidence="1">
    <location>
        <begin position="44"/>
        <end position="156"/>
    </location>
</feature>
<dbReference type="InterPro" id="IPR050643">
    <property type="entry name" value="Periplasmic_pilus_chap"/>
</dbReference>
<dbReference type="PANTHER" id="PTHR30251">
    <property type="entry name" value="PILUS ASSEMBLY CHAPERONE"/>
    <property type="match status" value="1"/>
</dbReference>
<accession>A0ABX9PWM5</accession>
<dbReference type="PANTHER" id="PTHR30251:SF1">
    <property type="entry name" value="FIMBRIAL CHAPARONE"/>
    <property type="match status" value="1"/>
</dbReference>
<keyword evidence="3" id="KW-1185">Reference proteome</keyword>
<sequence length="243" mass="27629">MLKHLAKCLPEKSRASHHLKSPMTRIVFILILSLIILSADSLAGVSVVGTRFIITQNTKSLPIKIINDNENDYLVKTNISGNDEGRFVVTPPLFLLAKNTSNIQMLIPDKIENIKADQLYSLTIAFIPNSKKMKDFSTISLALRSHFNLIYRHDNLSKFDPALLALVKEGNDVFWLRNHSNFVLTINIKYPSTEKLDSRITLIPEGKVNVSKFCKLKKCNFWVFVVDDDDSILKKIHMNNFNS</sequence>
<dbReference type="InterPro" id="IPR016147">
    <property type="entry name" value="Pili_assmbl_chaperone_N"/>
</dbReference>
<evidence type="ECO:0000313" key="2">
    <source>
        <dbReference type="EMBL" id="RKF67978.1"/>
    </source>
</evidence>
<dbReference type="Pfam" id="PF00345">
    <property type="entry name" value="PapD_N"/>
    <property type="match status" value="1"/>
</dbReference>
<organism evidence="2 3">
    <name type="scientific">Rahnella variigena</name>
    <dbReference type="NCBI Taxonomy" id="574964"/>
    <lineage>
        <taxon>Bacteria</taxon>
        <taxon>Pseudomonadati</taxon>
        <taxon>Pseudomonadota</taxon>
        <taxon>Gammaproteobacteria</taxon>
        <taxon>Enterobacterales</taxon>
        <taxon>Yersiniaceae</taxon>
        <taxon>Rahnella</taxon>
    </lineage>
</organism>
<proteinExistence type="predicted"/>
<dbReference type="InterPro" id="IPR001829">
    <property type="entry name" value="Pili_assmbl_chaperone_bac"/>
</dbReference>
<evidence type="ECO:0000259" key="1">
    <source>
        <dbReference type="Pfam" id="PF00345"/>
    </source>
</evidence>
<dbReference type="PRINTS" id="PR00969">
    <property type="entry name" value="CHAPERONPILI"/>
</dbReference>
<protein>
    <submittedName>
        <fullName evidence="2">Pilus assembly protein</fullName>
    </submittedName>
</protein>
<dbReference type="Proteomes" id="UP000284853">
    <property type="component" value="Unassembled WGS sequence"/>
</dbReference>
<name>A0ABX9PWM5_9GAMM</name>
<dbReference type="InterPro" id="IPR013783">
    <property type="entry name" value="Ig-like_fold"/>
</dbReference>
<dbReference type="Gene3D" id="2.60.40.10">
    <property type="entry name" value="Immunoglobulins"/>
    <property type="match status" value="1"/>
</dbReference>
<evidence type="ECO:0000313" key="3">
    <source>
        <dbReference type="Proteomes" id="UP000284853"/>
    </source>
</evidence>
<comment type="caution">
    <text evidence="2">The sequence shown here is derived from an EMBL/GenBank/DDBJ whole genome shotgun (WGS) entry which is preliminary data.</text>
</comment>
<dbReference type="EMBL" id="NSDJ01000001">
    <property type="protein sequence ID" value="RKF67978.1"/>
    <property type="molecule type" value="Genomic_DNA"/>
</dbReference>